<dbReference type="InterPro" id="IPR008775">
    <property type="entry name" value="Phytyl_CoA_dOase-like"/>
</dbReference>
<keyword evidence="3" id="KW-1185">Reference proteome</keyword>
<dbReference type="RefSeq" id="WP_380801992.1">
    <property type="nucleotide sequence ID" value="NZ_JBHSFZ010000003.1"/>
</dbReference>
<name>A0ABV9EVS2_9SPHN</name>
<dbReference type="Gene3D" id="2.60.120.620">
    <property type="entry name" value="q2cbj1_9rhob like domain"/>
    <property type="match status" value="1"/>
</dbReference>
<proteinExistence type="predicted"/>
<gene>
    <name evidence="2" type="ORF">ACFO3E_01770</name>
</gene>
<protein>
    <submittedName>
        <fullName evidence="2">Phytanoyl-CoA dioxygenase family protein</fullName>
    </submittedName>
</protein>
<reference evidence="3" key="1">
    <citation type="journal article" date="2019" name="Int. J. Syst. Evol. Microbiol.">
        <title>The Global Catalogue of Microorganisms (GCM) 10K type strain sequencing project: providing services to taxonomists for standard genome sequencing and annotation.</title>
        <authorList>
            <consortium name="The Broad Institute Genomics Platform"/>
            <consortium name="The Broad Institute Genome Sequencing Center for Infectious Disease"/>
            <person name="Wu L."/>
            <person name="Ma J."/>
        </authorList>
    </citation>
    <scope>NUCLEOTIDE SEQUENCE [LARGE SCALE GENOMIC DNA]</scope>
    <source>
        <strain evidence="3">NBRC 103632</strain>
    </source>
</reference>
<evidence type="ECO:0000313" key="3">
    <source>
        <dbReference type="Proteomes" id="UP001595957"/>
    </source>
</evidence>
<dbReference type="PANTHER" id="PTHR20883:SF48">
    <property type="entry name" value="ECTOINE DIOXYGENASE"/>
    <property type="match status" value="1"/>
</dbReference>
<keyword evidence="2" id="KW-0560">Oxidoreductase</keyword>
<organism evidence="2 3">
    <name type="scientific">Sphingobium tyrosinilyticum</name>
    <dbReference type="NCBI Taxonomy" id="2715436"/>
    <lineage>
        <taxon>Bacteria</taxon>
        <taxon>Pseudomonadati</taxon>
        <taxon>Pseudomonadota</taxon>
        <taxon>Alphaproteobacteria</taxon>
        <taxon>Sphingomonadales</taxon>
        <taxon>Sphingomonadaceae</taxon>
        <taxon>Sphingobium</taxon>
    </lineage>
</organism>
<evidence type="ECO:0000256" key="1">
    <source>
        <dbReference type="ARBA" id="ARBA00001954"/>
    </source>
</evidence>
<dbReference type="Proteomes" id="UP001595957">
    <property type="component" value="Unassembled WGS sequence"/>
</dbReference>
<evidence type="ECO:0000313" key="2">
    <source>
        <dbReference type="EMBL" id="MFC4592924.1"/>
    </source>
</evidence>
<dbReference type="PANTHER" id="PTHR20883">
    <property type="entry name" value="PHYTANOYL-COA DIOXYGENASE DOMAIN CONTAINING 1"/>
    <property type="match status" value="1"/>
</dbReference>
<comment type="cofactor">
    <cofactor evidence="1">
        <name>Fe(2+)</name>
        <dbReference type="ChEBI" id="CHEBI:29033"/>
    </cofactor>
</comment>
<sequence>MDNHGGPKPHKVVPEQYCGIGNNLVSMHLKKQWHEEGFVCIPGVVGRSEIDAHNEIVSAARLTLDDRRDVHGFGDRIGQLHQVYPDLMNISAKSEIIDFLSWAFGEGPVLFGSLQFEKGSEQSPHIDAIFFWPEPAYSMAGVWVALEDIDPDAGPLFYIPGSHTWPFYHSDDVVARRPDLKERWKRPESVESLDDLVSEIGNAWTEEFISMERDRAAQRISPEIKAGDVVIWHSLLAHGGTPRVNPALSRRSVVYHYFGRTARLYTFSQFMLNGREDIKNLQPTEMPRGVHNGLEFMRFPHFATYSEGVERVRSVEEFKRNNV</sequence>
<dbReference type="SUPFAM" id="SSF51197">
    <property type="entry name" value="Clavaminate synthase-like"/>
    <property type="match status" value="1"/>
</dbReference>
<dbReference type="Pfam" id="PF05721">
    <property type="entry name" value="PhyH"/>
    <property type="match status" value="1"/>
</dbReference>
<comment type="caution">
    <text evidence="2">The sequence shown here is derived from an EMBL/GenBank/DDBJ whole genome shotgun (WGS) entry which is preliminary data.</text>
</comment>
<accession>A0ABV9EVS2</accession>
<keyword evidence="2" id="KW-0223">Dioxygenase</keyword>
<dbReference type="GO" id="GO:0051213">
    <property type="term" value="F:dioxygenase activity"/>
    <property type="evidence" value="ECO:0007669"/>
    <property type="project" value="UniProtKB-KW"/>
</dbReference>
<dbReference type="EMBL" id="JBHSFZ010000003">
    <property type="protein sequence ID" value="MFC4592924.1"/>
    <property type="molecule type" value="Genomic_DNA"/>
</dbReference>